<dbReference type="SUPFAM" id="SSF143447">
    <property type="entry name" value="AMMECR1-like"/>
    <property type="match status" value="1"/>
</dbReference>
<dbReference type="KEGG" id="smav:CFF01_14740"/>
<dbReference type="Pfam" id="PF01871">
    <property type="entry name" value="AMMECR1"/>
    <property type="match status" value="1"/>
</dbReference>
<dbReference type="PROSITE" id="PS51112">
    <property type="entry name" value="AMMECR1"/>
    <property type="match status" value="1"/>
</dbReference>
<name>A0AAC9U160_9GAMM</name>
<dbReference type="RefSeq" id="WP_088905289.1">
    <property type="nucleotide sequence ID" value="NZ_CP022272.1"/>
</dbReference>
<dbReference type="PANTHER" id="PTHR13016:SF0">
    <property type="entry name" value="AMME SYNDROME CANDIDATE GENE 1 PROTEIN"/>
    <property type="match status" value="1"/>
</dbReference>
<feature type="domain" description="AMMECR1" evidence="1">
    <location>
        <begin position="12"/>
        <end position="191"/>
    </location>
</feature>
<gene>
    <name evidence="2" type="primary">amrA</name>
    <name evidence="2" type="ORF">CFF01_14740</name>
</gene>
<evidence type="ECO:0000313" key="3">
    <source>
        <dbReference type="Proteomes" id="UP000198233"/>
    </source>
</evidence>
<dbReference type="InterPro" id="IPR023473">
    <property type="entry name" value="AMMECR1"/>
</dbReference>
<dbReference type="EMBL" id="CP022272">
    <property type="protein sequence ID" value="ASJ97736.1"/>
    <property type="molecule type" value="Genomic_DNA"/>
</dbReference>
<dbReference type="Proteomes" id="UP000198233">
    <property type="component" value="Chromosome"/>
</dbReference>
<dbReference type="InterPro" id="IPR027485">
    <property type="entry name" value="AMMECR1_N"/>
</dbReference>
<dbReference type="NCBIfam" id="TIGR04335">
    <property type="entry name" value="AmmeMemoSam_A"/>
    <property type="match status" value="1"/>
</dbReference>
<dbReference type="AlphaFoldDB" id="A0AAC9U160"/>
<dbReference type="Gene3D" id="3.30.700.20">
    <property type="entry name" value="Hypothetical protein ph0010, domain 1"/>
    <property type="match status" value="1"/>
</dbReference>
<evidence type="ECO:0000259" key="1">
    <source>
        <dbReference type="PROSITE" id="PS51112"/>
    </source>
</evidence>
<sequence>MPASSSIELSQADKHELIRMVWQVLDHALAGRGLILPSPPSSEALQRHCACFVTLYHGGELRGCIGTVQTKEPLWRVACENAYASGFNDQRFLPLTLAERAELSLDIAILSPLIPIENQGEQALLDTLRPDIDGLLMDDGRRRALFLPSVWRSLPTPKAFVTALKQKGGWHPNFWHDSITLQRFTTQVISS</sequence>
<protein>
    <submittedName>
        <fullName evidence="2">AmmeMemoRadiSam system protein A</fullName>
    </submittedName>
</protein>
<evidence type="ECO:0000313" key="2">
    <source>
        <dbReference type="EMBL" id="ASJ97736.1"/>
    </source>
</evidence>
<dbReference type="InterPro" id="IPR002733">
    <property type="entry name" value="AMMECR1_domain"/>
</dbReference>
<accession>A0AAC9U160</accession>
<proteinExistence type="predicted"/>
<dbReference type="InterPro" id="IPR027623">
    <property type="entry name" value="AmmeMemoSam_A"/>
</dbReference>
<reference evidence="2 3" key="1">
    <citation type="submission" date="2017-06" db="EMBL/GenBank/DDBJ databases">
        <title>Complete genome sequence of Shewanella marisflavi EP1 associated with anaerobic 2,4-dinitrotoluene reduction and salt tolerance.</title>
        <authorList>
            <person name="Huang J."/>
        </authorList>
    </citation>
    <scope>NUCLEOTIDE SEQUENCE [LARGE SCALE GENOMIC DNA]</scope>
    <source>
        <strain evidence="2 3">EP1</strain>
    </source>
</reference>
<dbReference type="Gene3D" id="3.30.1490.150">
    <property type="entry name" value="Hypothetical protein ph0010, domain 2"/>
    <property type="match status" value="1"/>
</dbReference>
<dbReference type="InterPro" id="IPR036071">
    <property type="entry name" value="AMMECR1_dom_sf"/>
</dbReference>
<organism evidence="2 3">
    <name type="scientific">Shewanella marisflavi</name>
    <dbReference type="NCBI Taxonomy" id="260364"/>
    <lineage>
        <taxon>Bacteria</taxon>
        <taxon>Pseudomonadati</taxon>
        <taxon>Pseudomonadota</taxon>
        <taxon>Gammaproteobacteria</taxon>
        <taxon>Alteromonadales</taxon>
        <taxon>Shewanellaceae</taxon>
        <taxon>Shewanella</taxon>
    </lineage>
</organism>
<dbReference type="PANTHER" id="PTHR13016">
    <property type="entry name" value="AMMECR1 HOMOLOG"/>
    <property type="match status" value="1"/>
</dbReference>